<reference evidence="2" key="1">
    <citation type="submission" date="2022-11" db="UniProtKB">
        <authorList>
            <consortium name="WormBaseParasite"/>
        </authorList>
    </citation>
    <scope>IDENTIFICATION</scope>
</reference>
<name>A0AC35FFI0_9BILA</name>
<organism evidence="1 2">
    <name type="scientific">Panagrolaimus sp. PS1159</name>
    <dbReference type="NCBI Taxonomy" id="55785"/>
    <lineage>
        <taxon>Eukaryota</taxon>
        <taxon>Metazoa</taxon>
        <taxon>Ecdysozoa</taxon>
        <taxon>Nematoda</taxon>
        <taxon>Chromadorea</taxon>
        <taxon>Rhabditida</taxon>
        <taxon>Tylenchina</taxon>
        <taxon>Panagrolaimomorpha</taxon>
        <taxon>Panagrolaimoidea</taxon>
        <taxon>Panagrolaimidae</taxon>
        <taxon>Panagrolaimus</taxon>
    </lineage>
</organism>
<proteinExistence type="predicted"/>
<dbReference type="WBParaSite" id="PS1159_v2.g16925.t1">
    <property type="protein sequence ID" value="PS1159_v2.g16925.t1"/>
    <property type="gene ID" value="PS1159_v2.g16925"/>
</dbReference>
<evidence type="ECO:0000313" key="2">
    <source>
        <dbReference type="WBParaSite" id="PS1159_v2.g16925.t1"/>
    </source>
</evidence>
<dbReference type="Proteomes" id="UP000887580">
    <property type="component" value="Unplaced"/>
</dbReference>
<evidence type="ECO:0000313" key="1">
    <source>
        <dbReference type="Proteomes" id="UP000887580"/>
    </source>
</evidence>
<accession>A0AC35FFI0</accession>
<protein>
    <submittedName>
        <fullName evidence="2">Uncharacterized protein</fullName>
    </submittedName>
</protein>
<sequence length="141" mass="16319">MILTVLIKHEPSVTYISFINASSINFQDFFRNEYGDANAIQGYAIFEQWKEDSCPFEAVSRNDSFQFTDNTELIFIQSAYTNQTLYSFSDPDSLEFSQRKGLCQWRFKSPPGYGFKVIITKSNFTENTNFIVENSTHVITK</sequence>